<dbReference type="Proteomes" id="UP000195152">
    <property type="component" value="Unassembled WGS sequence"/>
</dbReference>
<dbReference type="GO" id="GO:0016787">
    <property type="term" value="F:hydrolase activity"/>
    <property type="evidence" value="ECO:0007669"/>
    <property type="project" value="UniProtKB-KW"/>
</dbReference>
<dbReference type="CDD" id="cd11541">
    <property type="entry name" value="NTP-PPase_u4"/>
    <property type="match status" value="1"/>
</dbReference>
<dbReference type="AlphaFoldDB" id="A0A242WDH7"/>
<dbReference type="SUPFAM" id="SSF101386">
    <property type="entry name" value="all-alpha NTP pyrophosphatases"/>
    <property type="match status" value="1"/>
</dbReference>
<protein>
    <submittedName>
        <fullName evidence="2">Nucleotide pyrophosphohydrolase</fullName>
    </submittedName>
</protein>
<gene>
    <name evidence="2" type="ORF">BK699_04460</name>
</gene>
<proteinExistence type="predicted"/>
<dbReference type="InterPro" id="IPR004518">
    <property type="entry name" value="MazG-like_dom"/>
</dbReference>
<dbReference type="InterPro" id="IPR011379">
    <property type="entry name" value="MazG-related_GP37"/>
</dbReference>
<organism evidence="2 3">
    <name type="scientific">Bacillus thuringiensis serovar mexicanensis</name>
    <dbReference type="NCBI Taxonomy" id="180868"/>
    <lineage>
        <taxon>Bacteria</taxon>
        <taxon>Bacillati</taxon>
        <taxon>Bacillota</taxon>
        <taxon>Bacilli</taxon>
        <taxon>Bacillales</taxon>
        <taxon>Bacillaceae</taxon>
        <taxon>Bacillus</taxon>
        <taxon>Bacillus cereus group</taxon>
    </lineage>
</organism>
<keyword evidence="2" id="KW-0378">Hydrolase</keyword>
<dbReference type="RefSeq" id="WP_042988685.1">
    <property type="nucleotide sequence ID" value="NZ_NFCF01000038.1"/>
</dbReference>
<comment type="caution">
    <text evidence="2">The sequence shown here is derived from an EMBL/GenBank/DDBJ whole genome shotgun (WGS) entry which is preliminary data.</text>
</comment>
<dbReference type="EMBL" id="NFCF01000038">
    <property type="protein sequence ID" value="OTW54247.1"/>
    <property type="molecule type" value="Genomic_DNA"/>
</dbReference>
<reference evidence="2 3" key="1">
    <citation type="submission" date="2016-10" db="EMBL/GenBank/DDBJ databases">
        <title>Comparative genomics of Bacillus thuringiensis reveals a path to pathogens against multiple invertebrate hosts.</title>
        <authorList>
            <person name="Zheng J."/>
            <person name="Gao Q."/>
            <person name="Liu H."/>
            <person name="Peng D."/>
            <person name="Ruan L."/>
            <person name="Sun M."/>
        </authorList>
    </citation>
    <scope>NUCLEOTIDE SEQUENCE [LARGE SCALE GENOMIC DNA]</scope>
    <source>
        <strain evidence="2">BGSC 4AC1</strain>
    </source>
</reference>
<feature type="domain" description="NTP pyrophosphohydrolase MazG-like" evidence="1">
    <location>
        <begin position="68"/>
        <end position="148"/>
    </location>
</feature>
<evidence type="ECO:0000313" key="3">
    <source>
        <dbReference type="Proteomes" id="UP000195152"/>
    </source>
</evidence>
<sequence>MKVMENGVLEATKLISEARKGEQVIKEATVLQIASILSIGELNDYQEVTLRTWNNKTDFGGRVSNAALGLTGEAGEVADIVKKAIYHGHSFQPSHGPGEEDGNTHKLALELGDIMYYVSIMAHELGYTLQDIAEMNIAKLAKRYPDGFSREASQARVDVKYDQI</sequence>
<dbReference type="Gene3D" id="1.10.287.1080">
    <property type="entry name" value="MazG-like"/>
    <property type="match status" value="1"/>
</dbReference>
<dbReference type="Pfam" id="PF03819">
    <property type="entry name" value="MazG"/>
    <property type="match status" value="1"/>
</dbReference>
<accession>A0A242WDH7</accession>
<name>A0A242WDH7_BACTU</name>
<evidence type="ECO:0000259" key="1">
    <source>
        <dbReference type="Pfam" id="PF03819"/>
    </source>
</evidence>
<evidence type="ECO:0000313" key="2">
    <source>
        <dbReference type="EMBL" id="OTW54247.1"/>
    </source>
</evidence>